<dbReference type="SUPFAM" id="SSF46894">
    <property type="entry name" value="C-terminal effector domain of the bipartite response regulators"/>
    <property type="match status" value="1"/>
</dbReference>
<dbReference type="PROSITE" id="PS50043">
    <property type="entry name" value="HTH_LUXR_2"/>
    <property type="match status" value="1"/>
</dbReference>
<dbReference type="PANTHER" id="PTHR43214:SF24">
    <property type="entry name" value="TRANSCRIPTIONAL REGULATORY PROTEIN NARL-RELATED"/>
    <property type="match status" value="1"/>
</dbReference>
<dbReference type="InterPro" id="IPR000792">
    <property type="entry name" value="Tscrpt_reg_LuxR_C"/>
</dbReference>
<reference evidence="6" key="1">
    <citation type="submission" date="2014-09" db="EMBL/GenBank/DDBJ databases">
        <title>Whole genome shotgun sequence of Streptomyces sp. NBRC 110027.</title>
        <authorList>
            <person name="Komaki H."/>
            <person name="Ichikawa N."/>
            <person name="Katano-Makiyama Y."/>
            <person name="Hosoyama A."/>
            <person name="Hashimoto M."/>
            <person name="Uohara A."/>
            <person name="Kitahashi Y."/>
            <person name="Ohji S."/>
            <person name="Kimura A."/>
            <person name="Yamazoe A."/>
            <person name="Igarashi Y."/>
            <person name="Fujita N."/>
        </authorList>
    </citation>
    <scope>NUCLEOTIDE SEQUENCE [LARGE SCALE GENOMIC DNA]</scope>
    <source>
        <strain evidence="6">NBRC 110027</strain>
    </source>
</reference>
<dbReference type="InterPro" id="IPR039420">
    <property type="entry name" value="WalR-like"/>
</dbReference>
<sequence>MPEQILTGTVCVAVHSPDVVVHAGLVSSLQHDHRVQEVPPERIHEADAVVAAFDTVDATALDQLRALSDRPDTRFLLVAGRHWRADVSAAIDRGVRAVLWRDAFTPAAFVRTLLTVADGGGSFPPTLQGALMEQIRWTHREVLAPRGLTASGVSPRELDVLRLVSEGRELSEIATKLCYSERTVKYILYGLMKRLQLRNRAHAVSYAIRAGLI</sequence>
<keyword evidence="2" id="KW-0238">DNA-binding</keyword>
<evidence type="ECO:0000256" key="3">
    <source>
        <dbReference type="ARBA" id="ARBA00023163"/>
    </source>
</evidence>
<dbReference type="GO" id="GO:0006355">
    <property type="term" value="P:regulation of DNA-templated transcription"/>
    <property type="evidence" value="ECO:0007669"/>
    <property type="project" value="InterPro"/>
</dbReference>
<evidence type="ECO:0000256" key="2">
    <source>
        <dbReference type="ARBA" id="ARBA00023125"/>
    </source>
</evidence>
<name>A0A0N7YLZ4_9ACTN</name>
<dbReference type="PANTHER" id="PTHR43214">
    <property type="entry name" value="TWO-COMPONENT RESPONSE REGULATOR"/>
    <property type="match status" value="1"/>
</dbReference>
<dbReference type="EMBL" id="BBNO01000006">
    <property type="protein sequence ID" value="GAO10179.1"/>
    <property type="molecule type" value="Genomic_DNA"/>
</dbReference>
<keyword evidence="3" id="KW-0804">Transcription</keyword>
<feature type="domain" description="HTH luxR-type" evidence="4">
    <location>
        <begin position="146"/>
        <end position="211"/>
    </location>
</feature>
<accession>A0A0N7YLZ4</accession>
<dbReference type="SMART" id="SM00421">
    <property type="entry name" value="HTH_LUXR"/>
    <property type="match status" value="1"/>
</dbReference>
<dbReference type="GO" id="GO:0003677">
    <property type="term" value="F:DNA binding"/>
    <property type="evidence" value="ECO:0007669"/>
    <property type="project" value="UniProtKB-KW"/>
</dbReference>
<organism evidence="5 6">
    <name type="scientific">Streptomyces lydicamycinicus</name>
    <dbReference type="NCBI Taxonomy" id="1546107"/>
    <lineage>
        <taxon>Bacteria</taxon>
        <taxon>Bacillati</taxon>
        <taxon>Actinomycetota</taxon>
        <taxon>Actinomycetes</taxon>
        <taxon>Kitasatosporales</taxon>
        <taxon>Streptomycetaceae</taxon>
        <taxon>Streptomyces</taxon>
    </lineage>
</organism>
<dbReference type="Proteomes" id="UP000048965">
    <property type="component" value="Unassembled WGS sequence"/>
</dbReference>
<dbReference type="AlphaFoldDB" id="A0A0N7YLZ4"/>
<keyword evidence="6" id="KW-1185">Reference proteome</keyword>
<evidence type="ECO:0000256" key="1">
    <source>
        <dbReference type="ARBA" id="ARBA00023015"/>
    </source>
</evidence>
<dbReference type="OrthoDB" id="4309410at2"/>
<keyword evidence="1" id="KW-0805">Transcription regulation</keyword>
<dbReference type="InterPro" id="IPR016032">
    <property type="entry name" value="Sig_transdc_resp-reg_C-effctor"/>
</dbReference>
<reference evidence="5 6" key="2">
    <citation type="journal article" date="2015" name="Stand. Genomic Sci.">
        <title>Draft genome sequence of marine-derived Streptomyces sp. TP-A0598, a producer of anti-MRSA antibiotic lydicamycins.</title>
        <authorList>
            <person name="Komaki H."/>
            <person name="Ichikawa N."/>
            <person name="Hosoyama A."/>
            <person name="Fujita N."/>
            <person name="Igarashi Y."/>
        </authorList>
    </citation>
    <scope>NUCLEOTIDE SEQUENCE [LARGE SCALE GENOMIC DNA]</scope>
    <source>
        <strain evidence="5 6">NBRC 110027</strain>
    </source>
</reference>
<dbReference type="Pfam" id="PF00196">
    <property type="entry name" value="GerE"/>
    <property type="match status" value="1"/>
</dbReference>
<evidence type="ECO:0000313" key="6">
    <source>
        <dbReference type="Proteomes" id="UP000048965"/>
    </source>
</evidence>
<evidence type="ECO:0000259" key="4">
    <source>
        <dbReference type="PROSITE" id="PS50043"/>
    </source>
</evidence>
<dbReference type="RefSeq" id="WP_042157363.1">
    <property type="nucleotide sequence ID" value="NZ_BBNO01000006.1"/>
</dbReference>
<comment type="caution">
    <text evidence="5">The sequence shown here is derived from an EMBL/GenBank/DDBJ whole genome shotgun (WGS) entry which is preliminary data.</text>
</comment>
<evidence type="ECO:0000313" key="5">
    <source>
        <dbReference type="EMBL" id="GAO10179.1"/>
    </source>
</evidence>
<dbReference type="CDD" id="cd06170">
    <property type="entry name" value="LuxR_C_like"/>
    <property type="match status" value="1"/>
</dbReference>
<gene>
    <name evidence="5" type="ORF">TPA0598_06_03440</name>
</gene>
<proteinExistence type="predicted"/>
<dbReference type="Gene3D" id="3.40.50.2300">
    <property type="match status" value="1"/>
</dbReference>
<protein>
    <submittedName>
        <fullName evidence="5">Putative LuxR family transcriptional regulator</fullName>
    </submittedName>
</protein>
<dbReference type="PRINTS" id="PR00038">
    <property type="entry name" value="HTHLUXR"/>
</dbReference>